<reference evidence="6 7" key="1">
    <citation type="journal article" date="2005" name="Int. J. Syst. Evol. Microbiol.">
        <title>Halobacillus yeomjeoni sp. nov., isolated from a marine solar saltern in Korea.</title>
        <authorList>
            <person name="Yoon J.H."/>
            <person name="Kang S.J."/>
            <person name="Lee C.H."/>
            <person name="Oh H.W."/>
            <person name="Oh T.K."/>
        </authorList>
    </citation>
    <scope>NUCLEOTIDE SEQUENCE [LARGE SCALE GENOMIC DNA]</scope>
    <source>
        <strain evidence="6 7">KCTC 3957</strain>
    </source>
</reference>
<evidence type="ECO:0000256" key="4">
    <source>
        <dbReference type="ARBA" id="ARBA00023204"/>
    </source>
</evidence>
<evidence type="ECO:0000256" key="2">
    <source>
        <dbReference type="ARBA" id="ARBA00022763"/>
    </source>
</evidence>
<sequence>MSIIPIEFFQKPTLELARDLLGCELVKETDEGTASGYIVETEAYIGPEDRASHSFNNKRTKRTEAMFGPAGTVYTYVMHTHCLVNVVSAESEKPEAVLIRAVEPVIGKDLMYKRRGDKKEIDLTNGPGKLTKALGIIKSDYGRTYTEPPLYLREGIKPESISSGKRIGIENSGEARDYPWRYWITGNRFVSR</sequence>
<evidence type="ECO:0000313" key="7">
    <source>
        <dbReference type="Proteomes" id="UP000614490"/>
    </source>
</evidence>
<evidence type="ECO:0000256" key="1">
    <source>
        <dbReference type="ARBA" id="ARBA00009232"/>
    </source>
</evidence>
<dbReference type="NCBIfam" id="NF002002">
    <property type="entry name" value="PRK00802.1-2"/>
    <property type="match status" value="1"/>
</dbReference>
<keyword evidence="3 5" id="KW-0378">Hydrolase</keyword>
<dbReference type="EC" id="3.2.2.-" evidence="5"/>
<dbReference type="CDD" id="cd00540">
    <property type="entry name" value="AAG"/>
    <property type="match status" value="1"/>
</dbReference>
<accession>A0A931HUA0</accession>
<gene>
    <name evidence="6" type="ORF">H0267_05615</name>
</gene>
<dbReference type="AlphaFoldDB" id="A0A931HUA0"/>
<dbReference type="GO" id="GO:0003677">
    <property type="term" value="F:DNA binding"/>
    <property type="evidence" value="ECO:0007669"/>
    <property type="project" value="InterPro"/>
</dbReference>
<name>A0A931HUA0_9BACI</name>
<protein>
    <recommendedName>
        <fullName evidence="5">Putative 3-methyladenine DNA glycosylase</fullName>
        <ecNumber evidence="5">3.2.2.-</ecNumber>
    </recommendedName>
</protein>
<dbReference type="EMBL" id="JADZSC010000001">
    <property type="protein sequence ID" value="MBH0229690.1"/>
    <property type="molecule type" value="Genomic_DNA"/>
</dbReference>
<dbReference type="InterPro" id="IPR036995">
    <property type="entry name" value="MPG_sf"/>
</dbReference>
<keyword evidence="7" id="KW-1185">Reference proteome</keyword>
<dbReference type="FunFam" id="3.10.300.10:FF:000001">
    <property type="entry name" value="Putative 3-methyladenine DNA glycosylase"/>
    <property type="match status" value="1"/>
</dbReference>
<evidence type="ECO:0000256" key="3">
    <source>
        <dbReference type="ARBA" id="ARBA00022801"/>
    </source>
</evidence>
<dbReference type="InterPro" id="IPR003180">
    <property type="entry name" value="MPG"/>
</dbReference>
<dbReference type="PANTHER" id="PTHR10429">
    <property type="entry name" value="DNA-3-METHYLADENINE GLYCOSYLASE"/>
    <property type="match status" value="1"/>
</dbReference>
<proteinExistence type="inferred from homology"/>
<keyword evidence="4 5" id="KW-0234">DNA repair</keyword>
<evidence type="ECO:0000256" key="5">
    <source>
        <dbReference type="HAMAP-Rule" id="MF_00527"/>
    </source>
</evidence>
<keyword evidence="2 5" id="KW-0227">DNA damage</keyword>
<organism evidence="6 7">
    <name type="scientific">Halobacillus yeomjeoni</name>
    <dbReference type="NCBI Taxonomy" id="311194"/>
    <lineage>
        <taxon>Bacteria</taxon>
        <taxon>Bacillati</taxon>
        <taxon>Bacillota</taxon>
        <taxon>Bacilli</taxon>
        <taxon>Bacillales</taxon>
        <taxon>Bacillaceae</taxon>
        <taxon>Halobacillus</taxon>
    </lineage>
</organism>
<keyword evidence="6" id="KW-0326">Glycosidase</keyword>
<dbReference type="HAMAP" id="MF_00527">
    <property type="entry name" value="3MGH"/>
    <property type="match status" value="1"/>
</dbReference>
<comment type="caution">
    <text evidence="6">The sequence shown here is derived from an EMBL/GenBank/DDBJ whole genome shotgun (WGS) entry which is preliminary data.</text>
</comment>
<dbReference type="GO" id="GO:0006284">
    <property type="term" value="P:base-excision repair"/>
    <property type="evidence" value="ECO:0007669"/>
    <property type="project" value="InterPro"/>
</dbReference>
<dbReference type="PANTHER" id="PTHR10429:SF0">
    <property type="entry name" value="DNA-3-METHYLADENINE GLYCOSYLASE"/>
    <property type="match status" value="1"/>
</dbReference>
<dbReference type="SUPFAM" id="SSF50486">
    <property type="entry name" value="FMT C-terminal domain-like"/>
    <property type="match status" value="1"/>
</dbReference>
<dbReference type="Pfam" id="PF02245">
    <property type="entry name" value="Pur_DNA_glyco"/>
    <property type="match status" value="1"/>
</dbReference>
<dbReference type="Proteomes" id="UP000614490">
    <property type="component" value="Unassembled WGS sequence"/>
</dbReference>
<dbReference type="GO" id="GO:0003905">
    <property type="term" value="F:alkylbase DNA N-glycosylase activity"/>
    <property type="evidence" value="ECO:0007669"/>
    <property type="project" value="InterPro"/>
</dbReference>
<dbReference type="RefSeq" id="WP_197316285.1">
    <property type="nucleotide sequence ID" value="NZ_JADZSC010000001.1"/>
</dbReference>
<evidence type="ECO:0000313" key="6">
    <source>
        <dbReference type="EMBL" id="MBH0229690.1"/>
    </source>
</evidence>
<dbReference type="Gene3D" id="3.10.300.10">
    <property type="entry name" value="Methylpurine-DNA glycosylase (MPG)"/>
    <property type="match status" value="1"/>
</dbReference>
<comment type="similarity">
    <text evidence="1 5">Belongs to the DNA glycosylase MPG family.</text>
</comment>
<dbReference type="InterPro" id="IPR011034">
    <property type="entry name" value="Formyl_transferase-like_C_sf"/>
</dbReference>
<dbReference type="NCBIfam" id="TIGR00567">
    <property type="entry name" value="3mg"/>
    <property type="match status" value="1"/>
</dbReference>